<keyword evidence="2" id="KW-1185">Reference proteome</keyword>
<protein>
    <recommendedName>
        <fullName evidence="3">DUF4365 domain-containing protein</fullName>
    </recommendedName>
</protein>
<proteinExistence type="predicted"/>
<dbReference type="Proteomes" id="UP000651728">
    <property type="component" value="Unassembled WGS sequence"/>
</dbReference>
<organism evidence="1 2">
    <name type="scientific">Microbispora amethystogenes</name>
    <dbReference type="NCBI Taxonomy" id="1427754"/>
    <lineage>
        <taxon>Bacteria</taxon>
        <taxon>Bacillati</taxon>
        <taxon>Actinomycetota</taxon>
        <taxon>Actinomycetes</taxon>
        <taxon>Streptosporangiales</taxon>
        <taxon>Streptosporangiaceae</taxon>
        <taxon>Microbispora</taxon>
    </lineage>
</organism>
<dbReference type="EMBL" id="BOOB01000024">
    <property type="protein sequence ID" value="GIH33386.1"/>
    <property type="molecule type" value="Genomic_DNA"/>
</dbReference>
<evidence type="ECO:0000313" key="1">
    <source>
        <dbReference type="EMBL" id="GIH33386.1"/>
    </source>
</evidence>
<gene>
    <name evidence="1" type="ORF">Mam01_35500</name>
</gene>
<sequence>MPSPLHDTLNLMFQNRPRLAVEMLRDHLGVDMPDGLPVQLVGNELNDRPSLDLRPDTVIIIGPLRSPAHAIIVEIQRTKEEEKRRQLPRYVAALWLQLDCEVTMLMICPNADTAAWAAEPITTKLPGTTLTCQVIGPEQIPPVTDPAEAATHPEMAALSVMTHGDHVPVVEAFMAALQHLPDEHAPQYYEYAYRMDSLTARHMMEKLMESTAWPVYSPFARKHYGKGLEAGCARGEARAVLTFLQVRGIPVSDADRTRITNCTDLARLDEWTRRAATATCAADLFTDEPEQPAG</sequence>
<name>A0ABQ4FEY4_9ACTN</name>
<evidence type="ECO:0000313" key="2">
    <source>
        <dbReference type="Proteomes" id="UP000651728"/>
    </source>
</evidence>
<reference evidence="1 2" key="1">
    <citation type="submission" date="2021-01" db="EMBL/GenBank/DDBJ databases">
        <title>Whole genome shotgun sequence of Microbispora amethystogenes NBRC 101907.</title>
        <authorList>
            <person name="Komaki H."/>
            <person name="Tamura T."/>
        </authorList>
    </citation>
    <scope>NUCLEOTIDE SEQUENCE [LARGE SCALE GENOMIC DNA]</scope>
    <source>
        <strain evidence="1 2">NBRC 101907</strain>
    </source>
</reference>
<accession>A0ABQ4FEY4</accession>
<evidence type="ECO:0008006" key="3">
    <source>
        <dbReference type="Google" id="ProtNLM"/>
    </source>
</evidence>
<comment type="caution">
    <text evidence="1">The sequence shown here is derived from an EMBL/GenBank/DDBJ whole genome shotgun (WGS) entry which is preliminary data.</text>
</comment>